<gene>
    <name evidence="3" type="ORF">INF37_08400</name>
</gene>
<dbReference type="EMBL" id="JADCKF010000006">
    <property type="protein sequence ID" value="MBE5056016.1"/>
    <property type="molecule type" value="Genomic_DNA"/>
</dbReference>
<evidence type="ECO:0000259" key="2">
    <source>
        <dbReference type="Pfam" id="PF21688"/>
    </source>
</evidence>
<keyword evidence="3" id="KW-0503">Monooxygenase</keyword>
<sequence>MIQISNLSLPVGGGEEQLRKRAARVLNLRPEDIGELRLIRQSIDARKKNDVHLVCTVQVAVDREEKVLSRCKSKQVSKVERKPYRFPPVLRRSSLPPVVVGMGPAGLFAALYLARAGIPCIVLERGRDVDERAADVEHFWRTGALSRTSNVQFGEGGAGTFSDGKLTTGTHDSRIGTVLDTLVGAGAPADVTWSHKPHVGTDVLRQVVKAIRLELIRLGCDVRFESQLTAIHTEEGAVRSITVTTDTGNYDLPCDSLILAPGHSARDTFAMLHAMDLPMEQKNFAIGVRIEHRQRDISAAQFGDYWKDLPPADYKLSCHLPSGRSAFTFCVCPGGEVVAAASDYGQVVTNGMSHRARDGENINGGFLVGVGPEDFPGDDPLAGVRFQETWEQAAWELGTGGAAPRWQEDAPLFHAPAQTVGDFLAGRPSQGPGQVQPTYRPGVTWSDLTRCLPAYVTDTLREALPIFDRKVHGFAAPDAVLTGVETRSSSPVRILRGEDLQSTGLRGLYPCGEGAGYAGGIMSAAVDGVRVAEAVATRP</sequence>
<dbReference type="Gene3D" id="3.50.50.60">
    <property type="entry name" value="FAD/NAD(P)-binding domain"/>
    <property type="match status" value="2"/>
</dbReference>
<feature type="domain" description="FAD-dependent protein C-terminal" evidence="2">
    <location>
        <begin position="283"/>
        <end position="488"/>
    </location>
</feature>
<evidence type="ECO:0000259" key="1">
    <source>
        <dbReference type="Pfam" id="PF01494"/>
    </source>
</evidence>
<dbReference type="Gene3D" id="3.30.70.2700">
    <property type="match status" value="1"/>
</dbReference>
<dbReference type="PIRSF" id="PIRSF038984">
    <property type="entry name" value="FAD_binding_protein"/>
    <property type="match status" value="1"/>
</dbReference>
<dbReference type="InterPro" id="IPR036188">
    <property type="entry name" value="FAD/NAD-bd_sf"/>
</dbReference>
<dbReference type="InterPro" id="IPR002938">
    <property type="entry name" value="FAD-bd"/>
</dbReference>
<dbReference type="PANTHER" id="PTHR42842:SF3">
    <property type="entry name" value="FAD_NAD(P)-BINDING OXIDOREDUCTASE FAMILY PROTEIN"/>
    <property type="match status" value="1"/>
</dbReference>
<dbReference type="RefSeq" id="WP_193537670.1">
    <property type="nucleotide sequence ID" value="NZ_JADCKF010000006.1"/>
</dbReference>
<dbReference type="Pfam" id="PF01494">
    <property type="entry name" value="FAD_binding_3"/>
    <property type="match status" value="1"/>
</dbReference>
<dbReference type="InterPro" id="IPR028348">
    <property type="entry name" value="FAD-binding_protein"/>
</dbReference>
<protein>
    <submittedName>
        <fullName evidence="3">FAD-dependent monooxygenase</fullName>
    </submittedName>
</protein>
<dbReference type="InterPro" id="IPR049516">
    <property type="entry name" value="FAD-depend_C"/>
</dbReference>
<dbReference type="PANTHER" id="PTHR42842">
    <property type="entry name" value="FAD/NAD(P)-BINDING OXIDOREDUCTASE"/>
    <property type="match status" value="1"/>
</dbReference>
<keyword evidence="3" id="KW-0560">Oxidoreductase</keyword>
<dbReference type="GO" id="GO:0004497">
    <property type="term" value="F:monooxygenase activity"/>
    <property type="evidence" value="ECO:0007669"/>
    <property type="project" value="UniProtKB-KW"/>
</dbReference>
<comment type="caution">
    <text evidence="3">The sequence shown here is derived from an EMBL/GenBank/DDBJ whole genome shotgun (WGS) entry which is preliminary data.</text>
</comment>
<dbReference type="Proteomes" id="UP000806211">
    <property type="component" value="Unassembled WGS sequence"/>
</dbReference>
<name>A0ABR9RBF3_9FIRM</name>
<dbReference type="Pfam" id="PF21688">
    <property type="entry name" value="FAD-depend_C"/>
    <property type="match status" value="1"/>
</dbReference>
<reference evidence="3 4" key="1">
    <citation type="submission" date="2020-10" db="EMBL/GenBank/DDBJ databases">
        <title>ChiBAC.</title>
        <authorList>
            <person name="Zenner C."/>
            <person name="Hitch T.C.A."/>
            <person name="Clavel T."/>
        </authorList>
    </citation>
    <scope>NUCLEOTIDE SEQUENCE [LARGE SCALE GENOMIC DNA]</scope>
    <source>
        <strain evidence="3 4">DSM 107456</strain>
    </source>
</reference>
<dbReference type="SUPFAM" id="SSF51905">
    <property type="entry name" value="FAD/NAD(P)-binding domain"/>
    <property type="match status" value="1"/>
</dbReference>
<evidence type="ECO:0000313" key="3">
    <source>
        <dbReference type="EMBL" id="MBE5056016.1"/>
    </source>
</evidence>
<accession>A0ABR9RBF3</accession>
<keyword evidence="4" id="KW-1185">Reference proteome</keyword>
<evidence type="ECO:0000313" key="4">
    <source>
        <dbReference type="Proteomes" id="UP000806211"/>
    </source>
</evidence>
<organism evidence="3 4">
    <name type="scientific">Pseudoflavonifractor gallinarum</name>
    <dbReference type="NCBI Taxonomy" id="2779352"/>
    <lineage>
        <taxon>Bacteria</taxon>
        <taxon>Bacillati</taxon>
        <taxon>Bacillota</taxon>
        <taxon>Clostridia</taxon>
        <taxon>Eubacteriales</taxon>
        <taxon>Oscillospiraceae</taxon>
        <taxon>Pseudoflavonifractor</taxon>
    </lineage>
</organism>
<proteinExistence type="predicted"/>
<feature type="domain" description="FAD-binding" evidence="1">
    <location>
        <begin position="98"/>
        <end position="262"/>
    </location>
</feature>